<evidence type="ECO:0000256" key="3">
    <source>
        <dbReference type="ARBA" id="ARBA00023065"/>
    </source>
</evidence>
<gene>
    <name evidence="4" type="ORF">NQ502_05455</name>
</gene>
<proteinExistence type="inferred from homology"/>
<keyword evidence="3" id="KW-0406">Ion transport</keyword>
<organism evidence="4 5">
    <name type="scientific">Ruminococcus gauvreauii</name>
    <dbReference type="NCBI Taxonomy" id="438033"/>
    <lineage>
        <taxon>Bacteria</taxon>
        <taxon>Bacillati</taxon>
        <taxon>Bacillota</taxon>
        <taxon>Clostridia</taxon>
        <taxon>Eubacteriales</taxon>
        <taxon>Oscillospiraceae</taxon>
        <taxon>Ruminococcus</taxon>
    </lineage>
</organism>
<evidence type="ECO:0000313" key="5">
    <source>
        <dbReference type="Proteomes" id="UP001060164"/>
    </source>
</evidence>
<keyword evidence="2" id="KW-0813">Transport</keyword>
<dbReference type="InterPro" id="IPR036079">
    <property type="entry name" value="ATPase_csu/dsu_sf"/>
</dbReference>
<dbReference type="SUPFAM" id="SSF103486">
    <property type="entry name" value="V-type ATP synthase subunit C"/>
    <property type="match status" value="1"/>
</dbReference>
<reference evidence="4" key="1">
    <citation type="journal article" date="2022" name="Cell">
        <title>Design, construction, and in vivo augmentation of a complex gut microbiome.</title>
        <authorList>
            <person name="Cheng A.G."/>
            <person name="Ho P.Y."/>
            <person name="Aranda-Diaz A."/>
            <person name="Jain S."/>
            <person name="Yu F.B."/>
            <person name="Meng X."/>
            <person name="Wang M."/>
            <person name="Iakiviak M."/>
            <person name="Nagashima K."/>
            <person name="Zhao A."/>
            <person name="Murugkar P."/>
            <person name="Patil A."/>
            <person name="Atabakhsh K."/>
            <person name="Weakley A."/>
            <person name="Yan J."/>
            <person name="Brumbaugh A.R."/>
            <person name="Higginbottom S."/>
            <person name="Dimas A."/>
            <person name="Shiver A.L."/>
            <person name="Deutschbauer A."/>
            <person name="Neff N."/>
            <person name="Sonnenburg J.L."/>
            <person name="Huang K.C."/>
            <person name="Fischbach M.A."/>
        </authorList>
    </citation>
    <scope>NUCLEOTIDE SEQUENCE</scope>
    <source>
        <strain evidence="4">DSM 19829</strain>
    </source>
</reference>
<name>A0ABY5VLV0_9FIRM</name>
<evidence type="ECO:0000256" key="1">
    <source>
        <dbReference type="ARBA" id="ARBA00006709"/>
    </source>
</evidence>
<sequence>MSDIDYTYAVARIRALEVSLFSAATLEQLIACDSFEGCIAFLQERGWGDPQGEADADAILKREREKTWETIRGMVSDMKPFDVLSYQNLFHNLKAAIKEVCTEEINQNIFYEECPIGREDMLRIVREKDFSSLPDFMQEPAKEAYETLLHSRDGQLCDAILDQAALSAIYQAGQQSKDRIVKDYAESLVAVTDIKIAVRAQRTKKSLEFMKRSMAECESLNIEALCKAALQSFEAICEYLISAGFREAAEALGESSSAFECWCDNRLIETIRPQKYQPFSVGPLIAYILARENEIKTVRIILTGKLNDFPEQSIRERLREMYV</sequence>
<dbReference type="PANTHER" id="PTHR38682:SF1">
    <property type="entry name" value="V-TYPE ATP SYNTHASE SUBUNIT C"/>
    <property type="match status" value="1"/>
</dbReference>
<dbReference type="Gene3D" id="1.20.1690.10">
    <property type="entry name" value="V-type ATP synthase subunit C domain"/>
    <property type="match status" value="2"/>
</dbReference>
<accession>A0ABY5VLV0</accession>
<dbReference type="InterPro" id="IPR050873">
    <property type="entry name" value="V-ATPase_V0D/AC39_subunit"/>
</dbReference>
<dbReference type="InterPro" id="IPR044911">
    <property type="entry name" value="V-type_ATPase_csu/dsu_dom_3"/>
</dbReference>
<protein>
    <submittedName>
        <fullName evidence="4">V-type ATPase subunit</fullName>
    </submittedName>
</protein>
<dbReference type="PANTHER" id="PTHR38682">
    <property type="entry name" value="V-TYPE ATP SYNTHASE SUBUNIT C"/>
    <property type="match status" value="1"/>
</dbReference>
<dbReference type="Pfam" id="PF01992">
    <property type="entry name" value="vATP-synt_AC39"/>
    <property type="match status" value="1"/>
</dbReference>
<dbReference type="InterPro" id="IPR035067">
    <property type="entry name" value="V-type_ATPase_csu/dsu"/>
</dbReference>
<keyword evidence="5" id="KW-1185">Reference proteome</keyword>
<dbReference type="Gene3D" id="1.10.132.50">
    <property type="entry name" value="ATP synthase (C/AC39) subunit, domain 3"/>
    <property type="match status" value="1"/>
</dbReference>
<evidence type="ECO:0000256" key="2">
    <source>
        <dbReference type="ARBA" id="ARBA00022448"/>
    </source>
</evidence>
<evidence type="ECO:0000313" key="4">
    <source>
        <dbReference type="EMBL" id="UWP60483.1"/>
    </source>
</evidence>
<dbReference type="InterPro" id="IPR002843">
    <property type="entry name" value="ATPase_V0-cplx_csu/dsu"/>
</dbReference>
<comment type="similarity">
    <text evidence="1">Belongs to the V-ATPase V0D/AC39 subunit family.</text>
</comment>
<dbReference type="EMBL" id="CP102290">
    <property type="protein sequence ID" value="UWP60483.1"/>
    <property type="molecule type" value="Genomic_DNA"/>
</dbReference>
<dbReference type="RefSeq" id="WP_028529080.1">
    <property type="nucleotide sequence ID" value="NZ_CABLBR010000019.1"/>
</dbReference>
<dbReference type="Proteomes" id="UP001060164">
    <property type="component" value="Chromosome"/>
</dbReference>